<organism evidence="2">
    <name type="scientific">Intestinibacter bartlettii</name>
    <dbReference type="NCBI Taxonomy" id="261299"/>
    <lineage>
        <taxon>Bacteria</taxon>
        <taxon>Bacillati</taxon>
        <taxon>Bacillota</taxon>
        <taxon>Clostridia</taxon>
        <taxon>Peptostreptococcales</taxon>
        <taxon>Peptostreptococcaceae</taxon>
        <taxon>Intestinibacter</taxon>
    </lineage>
</organism>
<dbReference type="RefSeq" id="WP_007287481.1">
    <property type="nucleotide sequence ID" value="NZ_CABIXZ010000001.1"/>
</dbReference>
<evidence type="ECO:0000313" key="2">
    <source>
        <dbReference type="EMBL" id="VYT93479.1"/>
    </source>
</evidence>
<accession>A0A6N3ALU8</accession>
<name>A0A6N3ALU8_9FIRM</name>
<feature type="domain" description="PPM-type phosphatase" evidence="1">
    <location>
        <begin position="4"/>
        <end position="218"/>
    </location>
</feature>
<dbReference type="InterPro" id="IPR036457">
    <property type="entry name" value="PPM-type-like_dom_sf"/>
</dbReference>
<dbReference type="EMBL" id="CACRUE010000022">
    <property type="protein sequence ID" value="VYT93479.1"/>
    <property type="molecule type" value="Genomic_DNA"/>
</dbReference>
<evidence type="ECO:0000259" key="1">
    <source>
        <dbReference type="SMART" id="SM00331"/>
    </source>
</evidence>
<dbReference type="Gene3D" id="3.60.40.10">
    <property type="entry name" value="PPM-type phosphatase domain"/>
    <property type="match status" value="1"/>
</dbReference>
<dbReference type="SUPFAM" id="SSF81606">
    <property type="entry name" value="PP2C-like"/>
    <property type="match status" value="1"/>
</dbReference>
<dbReference type="AlphaFoldDB" id="A0A6N3ALU8"/>
<dbReference type="InterPro" id="IPR001932">
    <property type="entry name" value="PPM-type_phosphatase-like_dom"/>
</dbReference>
<dbReference type="GeneID" id="89565768"/>
<gene>
    <name evidence="2" type="ORF">IBLFYP30_01358</name>
</gene>
<dbReference type="SMART" id="SM00331">
    <property type="entry name" value="PP2C_SIG"/>
    <property type="match status" value="1"/>
</dbReference>
<reference evidence="2" key="1">
    <citation type="submission" date="2019-11" db="EMBL/GenBank/DDBJ databases">
        <authorList>
            <person name="Feng L."/>
        </authorList>
    </citation>
    <scope>NUCLEOTIDE SEQUENCE</scope>
    <source>
        <strain evidence="2">IbartlettiiLFYP30</strain>
    </source>
</reference>
<protein>
    <submittedName>
        <fullName evidence="2">Stage II sporulation protein E (SpoIIE)</fullName>
    </submittedName>
</protein>
<sequence>MRYFIDFASGSLIKYGEELCGDNVEFYVDNDMSVAVLSDGLSSGVKANILATLTSTIALTMIKNGLTIEETVETIIQTLPVDAQKNIAYSTFTIVKITDHNKAYIAEFDGPETFFLRRGQIERIHYTETNICGKLVREASIDLKENDVMVFVSDGALYASAGQSLNLNWKWEDIAKHLKINVRDSMSALDIKNNLLGVCDQMYLFEPGDDTTVCVLKAVKPKKVKLFTGPPSHKEDDAKVVHELMNNADIRIVSGGTTSQIVARELGVEVKSSTEIYDKEVPPIAYIQGVDLVTEGVLTLSKTIDRLKSLSKSLDSDIFKAKDGASQMAKLLYSASHIKLLVGRSLNIANAESSFQRDLELRLHVVGELEKILVKLGKIVTVEYY</sequence>
<dbReference type="Pfam" id="PF07228">
    <property type="entry name" value="SpoIIE"/>
    <property type="match status" value="1"/>
</dbReference>
<proteinExistence type="predicted"/>